<dbReference type="InterPro" id="IPR041222">
    <property type="entry name" value="PriA_3primeBD"/>
</dbReference>
<evidence type="ECO:0000256" key="10">
    <source>
        <dbReference type="ARBA" id="ARBA00023235"/>
    </source>
</evidence>
<dbReference type="Pfam" id="PF00271">
    <property type="entry name" value="Helicase_C"/>
    <property type="match status" value="1"/>
</dbReference>
<feature type="binding site" evidence="12">
    <location>
        <position position="460"/>
    </location>
    <ligand>
        <name>Zn(2+)</name>
        <dbReference type="ChEBI" id="CHEBI:29105"/>
        <label>2</label>
    </ligand>
</feature>
<gene>
    <name evidence="12 15" type="primary">priA</name>
    <name evidence="15" type="ORF">IAB71_03675</name>
</gene>
<dbReference type="GO" id="GO:0006302">
    <property type="term" value="P:double-strand break repair"/>
    <property type="evidence" value="ECO:0007669"/>
    <property type="project" value="InterPro"/>
</dbReference>
<feature type="binding site" evidence="12">
    <location>
        <position position="487"/>
    </location>
    <ligand>
        <name>Zn(2+)</name>
        <dbReference type="ChEBI" id="CHEBI:29105"/>
        <label>1</label>
    </ligand>
</feature>
<comment type="function">
    <text evidence="12">Initiates the restart of stalled replication forks, which reloads the replicative helicase on sites other than the origin of replication. Recognizes and binds to abandoned replication forks and remodels them to uncover a helicase loading site. Promotes assembly of the primosome at these replication forks.</text>
</comment>
<keyword evidence="2 12" id="KW-0235">DNA replication</keyword>
<dbReference type="GO" id="GO:0006269">
    <property type="term" value="P:DNA replication, synthesis of primer"/>
    <property type="evidence" value="ECO:0007669"/>
    <property type="project" value="UniProtKB-KW"/>
</dbReference>
<evidence type="ECO:0000256" key="6">
    <source>
        <dbReference type="ARBA" id="ARBA00022806"/>
    </source>
</evidence>
<evidence type="ECO:0000313" key="15">
    <source>
        <dbReference type="EMBL" id="HIV24876.1"/>
    </source>
</evidence>
<keyword evidence="10 12" id="KW-0413">Isomerase</keyword>
<dbReference type="FunFam" id="3.40.50.300:FF:000489">
    <property type="entry name" value="Primosome assembly protein PriA"/>
    <property type="match status" value="1"/>
</dbReference>
<evidence type="ECO:0000256" key="1">
    <source>
        <dbReference type="ARBA" id="ARBA00022515"/>
    </source>
</evidence>
<comment type="catalytic activity">
    <reaction evidence="12">
        <text>Couples ATP hydrolysis with the unwinding of duplex DNA by translocating in the 3'-5' direction.</text>
        <dbReference type="EC" id="5.6.2.4"/>
    </reaction>
</comment>
<reference evidence="15" key="2">
    <citation type="journal article" date="2021" name="PeerJ">
        <title>Extensive microbial diversity within the chicken gut microbiome revealed by metagenomics and culture.</title>
        <authorList>
            <person name="Gilroy R."/>
            <person name="Ravi A."/>
            <person name="Getino M."/>
            <person name="Pursley I."/>
            <person name="Horton D.L."/>
            <person name="Alikhan N.F."/>
            <person name="Baker D."/>
            <person name="Gharbi K."/>
            <person name="Hall N."/>
            <person name="Watson M."/>
            <person name="Adriaenssens E.M."/>
            <person name="Foster-Nyarko E."/>
            <person name="Jarju S."/>
            <person name="Secka A."/>
            <person name="Antonio M."/>
            <person name="Oren A."/>
            <person name="Chaudhuri R.R."/>
            <person name="La Ragione R."/>
            <person name="Hildebrand F."/>
            <person name="Pallen M.J."/>
        </authorList>
    </citation>
    <scope>NUCLEOTIDE SEQUENCE</scope>
    <source>
        <strain evidence="15">CHK188-20938</strain>
    </source>
</reference>
<feature type="binding site" evidence="12">
    <location>
        <position position="490"/>
    </location>
    <ligand>
        <name>Zn(2+)</name>
        <dbReference type="ChEBI" id="CHEBI:29105"/>
        <label>1</label>
    </ligand>
</feature>
<dbReference type="NCBIfam" id="TIGR00595">
    <property type="entry name" value="priA"/>
    <property type="match status" value="1"/>
</dbReference>
<dbReference type="PROSITE" id="PS51192">
    <property type="entry name" value="HELICASE_ATP_BIND_1"/>
    <property type="match status" value="1"/>
</dbReference>
<dbReference type="InterPro" id="IPR005259">
    <property type="entry name" value="PriA"/>
</dbReference>
<keyword evidence="5 12" id="KW-0378">Hydrolase</keyword>
<dbReference type="GO" id="GO:0008270">
    <property type="term" value="F:zinc ion binding"/>
    <property type="evidence" value="ECO:0007669"/>
    <property type="project" value="UniProtKB-UniRule"/>
</dbReference>
<feature type="binding site" evidence="12">
    <location>
        <position position="474"/>
    </location>
    <ligand>
        <name>Zn(2+)</name>
        <dbReference type="ChEBI" id="CHEBI:29105"/>
        <label>2</label>
    </ligand>
</feature>
<evidence type="ECO:0000259" key="13">
    <source>
        <dbReference type="PROSITE" id="PS51192"/>
    </source>
</evidence>
<dbReference type="SUPFAM" id="SSF52540">
    <property type="entry name" value="P-loop containing nucleoside triphosphate hydrolases"/>
    <property type="match status" value="2"/>
</dbReference>
<keyword evidence="8 12" id="KW-0067">ATP-binding</keyword>
<evidence type="ECO:0000256" key="5">
    <source>
        <dbReference type="ARBA" id="ARBA00022801"/>
    </source>
</evidence>
<proteinExistence type="inferred from homology"/>
<evidence type="ECO:0000256" key="11">
    <source>
        <dbReference type="ARBA" id="ARBA00048988"/>
    </source>
</evidence>
<evidence type="ECO:0000256" key="3">
    <source>
        <dbReference type="ARBA" id="ARBA00022723"/>
    </source>
</evidence>
<dbReference type="SMART" id="SM00487">
    <property type="entry name" value="DEXDc"/>
    <property type="match status" value="1"/>
</dbReference>
<keyword evidence="9 12" id="KW-0238">DNA-binding</keyword>
<keyword evidence="4 12" id="KW-0547">Nucleotide-binding</keyword>
<feature type="binding site" evidence="12">
    <location>
        <position position="457"/>
    </location>
    <ligand>
        <name>Zn(2+)</name>
        <dbReference type="ChEBI" id="CHEBI:29105"/>
        <label>2</label>
    </ligand>
</feature>
<dbReference type="InterPro" id="IPR001650">
    <property type="entry name" value="Helicase_C-like"/>
</dbReference>
<dbReference type="PANTHER" id="PTHR30580">
    <property type="entry name" value="PRIMOSOMAL PROTEIN N"/>
    <property type="match status" value="1"/>
</dbReference>
<dbReference type="GO" id="GO:0043138">
    <property type="term" value="F:3'-5' DNA helicase activity"/>
    <property type="evidence" value="ECO:0007669"/>
    <property type="project" value="UniProtKB-EC"/>
</dbReference>
<dbReference type="InterPro" id="IPR042115">
    <property type="entry name" value="PriA_3primeBD_sf"/>
</dbReference>
<evidence type="ECO:0000256" key="8">
    <source>
        <dbReference type="ARBA" id="ARBA00022840"/>
    </source>
</evidence>
<evidence type="ECO:0000256" key="12">
    <source>
        <dbReference type="HAMAP-Rule" id="MF_00983"/>
    </source>
</evidence>
<organism evidence="15 16">
    <name type="scientific">Candidatus Scatomonas pullistercoris</name>
    <dbReference type="NCBI Taxonomy" id="2840920"/>
    <lineage>
        <taxon>Bacteria</taxon>
        <taxon>Bacillati</taxon>
        <taxon>Bacillota</taxon>
        <taxon>Clostridia</taxon>
        <taxon>Lachnospirales</taxon>
        <taxon>Lachnospiraceae</taxon>
        <taxon>Lachnospiraceae incertae sedis</taxon>
        <taxon>Candidatus Scatomonas</taxon>
    </lineage>
</organism>
<dbReference type="Proteomes" id="UP000824169">
    <property type="component" value="Unassembled WGS sequence"/>
</dbReference>
<dbReference type="GO" id="GO:0005524">
    <property type="term" value="F:ATP binding"/>
    <property type="evidence" value="ECO:0007669"/>
    <property type="project" value="UniProtKB-UniRule"/>
</dbReference>
<reference evidence="15" key="1">
    <citation type="submission" date="2020-10" db="EMBL/GenBank/DDBJ databases">
        <authorList>
            <person name="Gilroy R."/>
        </authorList>
    </citation>
    <scope>NUCLEOTIDE SEQUENCE</scope>
    <source>
        <strain evidence="15">CHK188-20938</strain>
    </source>
</reference>
<dbReference type="GO" id="GO:0006270">
    <property type="term" value="P:DNA replication initiation"/>
    <property type="evidence" value="ECO:0007669"/>
    <property type="project" value="TreeGrafter"/>
</dbReference>
<accession>A0A9D1P2P4</accession>
<dbReference type="InterPro" id="IPR011545">
    <property type="entry name" value="DEAD/DEAH_box_helicase_dom"/>
</dbReference>
<comment type="subunit">
    <text evidence="12">Component of the replication restart primosome.</text>
</comment>
<name>A0A9D1P2P4_9FIRM</name>
<dbReference type="EC" id="5.6.2.4" evidence="12"/>
<dbReference type="GO" id="GO:1990077">
    <property type="term" value="C:primosome complex"/>
    <property type="evidence" value="ECO:0007669"/>
    <property type="project" value="UniProtKB-UniRule"/>
</dbReference>
<keyword evidence="7 12" id="KW-0862">Zinc</keyword>
<comment type="cofactor">
    <cofactor evidence="12">
        <name>Zn(2+)</name>
        <dbReference type="ChEBI" id="CHEBI:29105"/>
    </cofactor>
    <text evidence="12">Binds 2 zinc ions per subunit.</text>
</comment>
<dbReference type="Pfam" id="PF18319">
    <property type="entry name" value="Zn_ribbon_PriA"/>
    <property type="match status" value="1"/>
</dbReference>
<feature type="binding site" evidence="12">
    <location>
        <position position="451"/>
    </location>
    <ligand>
        <name>Zn(2+)</name>
        <dbReference type="ChEBI" id="CHEBI:29105"/>
        <label>1</label>
    </ligand>
</feature>
<dbReference type="Gene3D" id="3.40.50.300">
    <property type="entry name" value="P-loop containing nucleotide triphosphate hydrolases"/>
    <property type="match status" value="2"/>
</dbReference>
<protein>
    <recommendedName>
        <fullName evidence="12">Replication restart protein PriA</fullName>
    </recommendedName>
    <alternativeName>
        <fullName evidence="12">ATP-dependent DNA helicase PriA</fullName>
        <ecNumber evidence="12">5.6.2.4</ecNumber>
    </alternativeName>
    <alternativeName>
        <fullName evidence="12">DNA 3'-5' helicase PriA</fullName>
    </alternativeName>
</protein>
<comment type="caution">
    <text evidence="15">The sequence shown here is derived from an EMBL/GenBank/DDBJ whole genome shotgun (WGS) entry which is preliminary data.</text>
</comment>
<evidence type="ECO:0000256" key="4">
    <source>
        <dbReference type="ARBA" id="ARBA00022741"/>
    </source>
</evidence>
<dbReference type="InterPro" id="IPR041236">
    <property type="entry name" value="PriA_C"/>
</dbReference>
<evidence type="ECO:0000313" key="16">
    <source>
        <dbReference type="Proteomes" id="UP000824169"/>
    </source>
</evidence>
<dbReference type="Pfam" id="PF00270">
    <property type="entry name" value="DEAD"/>
    <property type="match status" value="1"/>
</dbReference>
<dbReference type="GO" id="GO:0016787">
    <property type="term" value="F:hydrolase activity"/>
    <property type="evidence" value="ECO:0007669"/>
    <property type="project" value="UniProtKB-KW"/>
</dbReference>
<evidence type="ECO:0000256" key="2">
    <source>
        <dbReference type="ARBA" id="ARBA00022705"/>
    </source>
</evidence>
<dbReference type="GO" id="GO:0003677">
    <property type="term" value="F:DNA binding"/>
    <property type="evidence" value="ECO:0007669"/>
    <property type="project" value="UniProtKB-UniRule"/>
</dbReference>
<dbReference type="InterPro" id="IPR027417">
    <property type="entry name" value="P-loop_NTPase"/>
</dbReference>
<comment type="catalytic activity">
    <reaction evidence="11 12">
        <text>ATP + H2O = ADP + phosphate + H(+)</text>
        <dbReference type="Rhea" id="RHEA:13065"/>
        <dbReference type="ChEBI" id="CHEBI:15377"/>
        <dbReference type="ChEBI" id="CHEBI:15378"/>
        <dbReference type="ChEBI" id="CHEBI:30616"/>
        <dbReference type="ChEBI" id="CHEBI:43474"/>
        <dbReference type="ChEBI" id="CHEBI:456216"/>
        <dbReference type="EC" id="5.6.2.4"/>
    </reaction>
</comment>
<feature type="binding site" evidence="12">
    <location>
        <position position="477"/>
    </location>
    <ligand>
        <name>Zn(2+)</name>
        <dbReference type="ChEBI" id="CHEBI:29105"/>
        <label>2</label>
    </ligand>
</feature>
<dbReference type="CDD" id="cd18804">
    <property type="entry name" value="SF2_C_priA"/>
    <property type="match status" value="1"/>
</dbReference>
<dbReference type="Gene3D" id="3.40.1440.60">
    <property type="entry name" value="PriA, 3(prime) DNA-binding domain"/>
    <property type="match status" value="1"/>
</dbReference>
<dbReference type="CDD" id="cd17929">
    <property type="entry name" value="DEXHc_priA"/>
    <property type="match status" value="1"/>
</dbReference>
<dbReference type="AlphaFoldDB" id="A0A9D1P2P4"/>
<comment type="similarity">
    <text evidence="12">Belongs to the helicase family. PriA subfamily.</text>
</comment>
<evidence type="ECO:0000256" key="7">
    <source>
        <dbReference type="ARBA" id="ARBA00022833"/>
    </source>
</evidence>
<dbReference type="InterPro" id="IPR040498">
    <property type="entry name" value="PriA_CRR"/>
</dbReference>
<dbReference type="PROSITE" id="PS51194">
    <property type="entry name" value="HELICASE_CTER"/>
    <property type="match status" value="1"/>
</dbReference>
<dbReference type="GO" id="GO:0006310">
    <property type="term" value="P:DNA recombination"/>
    <property type="evidence" value="ECO:0007669"/>
    <property type="project" value="InterPro"/>
</dbReference>
<feature type="domain" description="Helicase C-terminal" evidence="14">
    <location>
        <begin position="479"/>
        <end position="649"/>
    </location>
</feature>
<dbReference type="InterPro" id="IPR014001">
    <property type="entry name" value="Helicase_ATP-bd"/>
</dbReference>
<evidence type="ECO:0000259" key="14">
    <source>
        <dbReference type="PROSITE" id="PS51194"/>
    </source>
</evidence>
<dbReference type="EMBL" id="DVOO01000011">
    <property type="protein sequence ID" value="HIV24876.1"/>
    <property type="molecule type" value="Genomic_DNA"/>
</dbReference>
<keyword evidence="1 12" id="KW-0639">Primosome</keyword>
<dbReference type="Pfam" id="PF17764">
    <property type="entry name" value="PriA_3primeBD"/>
    <property type="match status" value="1"/>
</dbReference>
<keyword evidence="6 12" id="KW-0347">Helicase</keyword>
<dbReference type="SMART" id="SM00490">
    <property type="entry name" value="HELICc"/>
    <property type="match status" value="1"/>
</dbReference>
<feature type="domain" description="Helicase ATP-binding" evidence="13">
    <location>
        <begin position="220"/>
        <end position="386"/>
    </location>
</feature>
<feature type="binding site" evidence="12">
    <location>
        <position position="448"/>
    </location>
    <ligand>
        <name>Zn(2+)</name>
        <dbReference type="ChEBI" id="CHEBI:29105"/>
        <label>1</label>
    </ligand>
</feature>
<dbReference type="HAMAP" id="MF_00983">
    <property type="entry name" value="PriA"/>
    <property type="match status" value="1"/>
</dbReference>
<sequence>MNERYADVVVDISHEKLDRSFQYRIPLELEEKVCVGSRVWIPFGNGNRLIEGYVIGLGSSPKYEPAKLKNIQGLVEGGITVETKLIALAAWMRETYGSTMIQALKTVLPVKEKKRIKTVRRISLCAERGQAEEALEESRRRHFAAKERLLERLLETPEIDSREASGELKIPAATLKSLCRQGLIRIEERPEEMEVPAEIQTEPPVPLTEMQQAAVSGILREWAEADRPSLLYGVTGSGKTLVYMELIQKTLEEGRQAIVLIPEIALTWQTVRRFYRRFGKRVAVLHSRMTPAQRYEQLERVRSQKADIVVGPRSALFTPFPRLGLIVVDEEHENSYKSEGTPRYHARETAVERGRLEGAHVILGSATPSVDAYYACETGEYALFTLKQRYGEAVLPRVCTADMREELKAGNRSIFSRKLQEALEERLRAGEQAMLFLNRRGFAGFITCRSCGHVIQCPHCDVSLTYHSSGRLICHYCGYSTEAVSRCPACGSPYIGGFRAGTQQIEQTVRRLFPGVRTLRMDADTTREKEGYEKILKAFLEGKADVLIGTQMIVKGHDFPRVTLVGVVMADLSLFASDYRAPERTYQLLVQAVGRAGRGKLPGEAVIQTYHPEHYSIRAALNQNYEEFYREEIGFRRMMGYPPASSLLAVHGACDSEEQLERAMEYIRKYLIRIRRGRQMQLIGPAPESISRIQDLYRQVIYVKSPEKQELFRIRDQLEQYVEINSGFKTVYIQYDFNA</sequence>
<evidence type="ECO:0000256" key="9">
    <source>
        <dbReference type="ARBA" id="ARBA00023125"/>
    </source>
</evidence>
<keyword evidence="3 12" id="KW-0479">Metal-binding</keyword>
<dbReference type="Pfam" id="PF18074">
    <property type="entry name" value="PriA_C"/>
    <property type="match status" value="1"/>
</dbReference>
<dbReference type="PANTHER" id="PTHR30580:SF0">
    <property type="entry name" value="PRIMOSOMAL PROTEIN N"/>
    <property type="match status" value="1"/>
</dbReference>